<evidence type="ECO:0000313" key="1">
    <source>
        <dbReference type="EMBL" id="CAD2153399.1"/>
    </source>
</evidence>
<organism evidence="1 2">
    <name type="scientific">Meloidogyne enterolobii</name>
    <name type="common">Root-knot nematode worm</name>
    <name type="synonym">Meloidogyne mayaguensis</name>
    <dbReference type="NCBI Taxonomy" id="390850"/>
    <lineage>
        <taxon>Eukaryota</taxon>
        <taxon>Metazoa</taxon>
        <taxon>Ecdysozoa</taxon>
        <taxon>Nematoda</taxon>
        <taxon>Chromadorea</taxon>
        <taxon>Rhabditida</taxon>
        <taxon>Tylenchina</taxon>
        <taxon>Tylenchomorpha</taxon>
        <taxon>Tylenchoidea</taxon>
        <taxon>Meloidogynidae</taxon>
        <taxon>Meloidogyninae</taxon>
        <taxon>Meloidogyne</taxon>
    </lineage>
</organism>
<name>A0A6V7UE32_MELEN</name>
<reference evidence="1 2" key="1">
    <citation type="submission" date="2020-08" db="EMBL/GenBank/DDBJ databases">
        <authorList>
            <person name="Koutsovoulos G."/>
            <person name="Danchin GJ E."/>
        </authorList>
    </citation>
    <scope>NUCLEOTIDE SEQUENCE [LARGE SCALE GENOMIC DNA]</scope>
</reference>
<gene>
    <name evidence="1" type="ORF">MENT_LOCUS11100</name>
</gene>
<accession>A0A6V7UE32</accession>
<sequence>MDHALRDGTCNLHYYPGYFRPNGIGTTKVDVTKCKHQKHLTQMVRRKIKFGEYKIWRIRTCSFQWMKLKLLTGDMVALNATSKIGFELVMISRQITQVFYIIRIGYNNILMRRNITKRIGEKN</sequence>
<dbReference type="EMBL" id="CAJEWN010000053">
    <property type="protein sequence ID" value="CAD2153399.1"/>
    <property type="molecule type" value="Genomic_DNA"/>
</dbReference>
<evidence type="ECO:0000313" key="2">
    <source>
        <dbReference type="Proteomes" id="UP000580250"/>
    </source>
</evidence>
<protein>
    <submittedName>
        <fullName evidence="1">Uncharacterized protein</fullName>
    </submittedName>
</protein>
<dbReference type="Proteomes" id="UP000580250">
    <property type="component" value="Unassembled WGS sequence"/>
</dbReference>
<dbReference type="AlphaFoldDB" id="A0A6V7UE32"/>
<comment type="caution">
    <text evidence="1">The sequence shown here is derived from an EMBL/GenBank/DDBJ whole genome shotgun (WGS) entry which is preliminary data.</text>
</comment>
<proteinExistence type="predicted"/>